<dbReference type="GO" id="GO:0016020">
    <property type="term" value="C:membrane"/>
    <property type="evidence" value="ECO:0007669"/>
    <property type="project" value="UniProtKB-SubCell"/>
</dbReference>
<comment type="caution">
    <text evidence="5">The sequence shown here is derived from an EMBL/GenBank/DDBJ whole genome shotgun (WGS) entry which is preliminary data.</text>
</comment>
<dbReference type="EMBL" id="LQPI01000038">
    <property type="protein sequence ID" value="ORW21812.1"/>
    <property type="molecule type" value="Genomic_DNA"/>
</dbReference>
<accession>A0A1X1ZER3</accession>
<gene>
    <name evidence="5" type="ORF">AWC18_08345</name>
</gene>
<proteinExistence type="predicted"/>
<dbReference type="STRING" id="1782.AWC18_08345"/>
<dbReference type="AlphaFoldDB" id="A0A1X1ZER3"/>
<keyword evidence="6" id="KW-1185">Reference proteome</keyword>
<dbReference type="RefSeq" id="WP_085138372.1">
    <property type="nucleotide sequence ID" value="NZ_LQPI01000038.1"/>
</dbReference>
<dbReference type="PANTHER" id="PTHR37042">
    <property type="entry name" value="OUTER MEMBRANE PROTEIN RV1973"/>
    <property type="match status" value="1"/>
</dbReference>
<evidence type="ECO:0000256" key="1">
    <source>
        <dbReference type="ARBA" id="ARBA00004370"/>
    </source>
</evidence>
<evidence type="ECO:0000313" key="6">
    <source>
        <dbReference type="Proteomes" id="UP000193108"/>
    </source>
</evidence>
<comment type="subcellular location">
    <subcellularLocation>
        <location evidence="1">Membrane</location>
    </subcellularLocation>
</comment>
<keyword evidence="2 4" id="KW-0472">Membrane</keyword>
<evidence type="ECO:0000313" key="5">
    <source>
        <dbReference type="EMBL" id="ORW21812.1"/>
    </source>
</evidence>
<keyword evidence="4" id="KW-0812">Transmembrane</keyword>
<dbReference type="Proteomes" id="UP000193108">
    <property type="component" value="Unassembled WGS sequence"/>
</dbReference>
<evidence type="ECO:0000256" key="4">
    <source>
        <dbReference type="SAM" id="Phobius"/>
    </source>
</evidence>
<keyword evidence="4" id="KW-1133">Transmembrane helix</keyword>
<reference evidence="5 6" key="1">
    <citation type="submission" date="2016-01" db="EMBL/GenBank/DDBJ databases">
        <title>The new phylogeny of the genus Mycobacterium.</title>
        <authorList>
            <person name="Tarcisio F."/>
            <person name="Conor M."/>
            <person name="Antonella G."/>
            <person name="Elisabetta G."/>
            <person name="Giulia F.S."/>
            <person name="Sara T."/>
            <person name="Anna F."/>
            <person name="Clotilde B."/>
            <person name="Roberto B."/>
            <person name="Veronica D.S."/>
            <person name="Fabio R."/>
            <person name="Monica P."/>
            <person name="Olivier J."/>
            <person name="Enrico T."/>
            <person name="Nicola S."/>
        </authorList>
    </citation>
    <scope>NUCLEOTIDE SEQUENCE [LARGE SCALE GENOMIC DNA]</scope>
    <source>
        <strain evidence="5 6">DSM 44164</strain>
    </source>
</reference>
<evidence type="ECO:0000256" key="3">
    <source>
        <dbReference type="SAM" id="MobiDB-lite"/>
    </source>
</evidence>
<dbReference type="PANTHER" id="PTHR37042:SF4">
    <property type="entry name" value="OUTER MEMBRANE PROTEIN RV1973"/>
    <property type="match status" value="1"/>
</dbReference>
<evidence type="ECO:0000256" key="2">
    <source>
        <dbReference type="ARBA" id="ARBA00023136"/>
    </source>
</evidence>
<feature type="region of interest" description="Disordered" evidence="3">
    <location>
        <begin position="1"/>
        <end position="31"/>
    </location>
</feature>
<evidence type="ECO:0008006" key="7">
    <source>
        <dbReference type="Google" id="ProtNLM"/>
    </source>
</evidence>
<name>A0A1X1ZER3_MYCNO</name>
<sequence length="192" mass="20324">MDTQLLAPEAREKPPDADGTAAGGGSRGKAAPAPRSALLARGAVTVLVLALAACCGYLGWQDKSRRDIGAAGAAALQAAQDYAVTLTSVDSNNLDDNFAAVLDGATGEFQDLYRESSSRLRQVLVARKATGRGVVVDSAVKSATRDHVEVLLFVDQTVTNTDILQPRVDRSRIVMTMQRVDGQWKAAKVEMP</sequence>
<protein>
    <recommendedName>
        <fullName evidence="7">Mce protein</fullName>
    </recommendedName>
</protein>
<feature type="transmembrane region" description="Helical" evidence="4">
    <location>
        <begin position="38"/>
        <end position="60"/>
    </location>
</feature>
<organism evidence="5 6">
    <name type="scientific">Mycolicibacter nonchromogenicus</name>
    <name type="common">Mycobacterium nonchromogenicum</name>
    <dbReference type="NCBI Taxonomy" id="1782"/>
    <lineage>
        <taxon>Bacteria</taxon>
        <taxon>Bacillati</taxon>
        <taxon>Actinomycetota</taxon>
        <taxon>Actinomycetes</taxon>
        <taxon>Mycobacteriales</taxon>
        <taxon>Mycobacteriaceae</taxon>
        <taxon>Mycolicibacter</taxon>
    </lineage>
</organism>